<organism evidence="2 3">
    <name type="scientific">Anaerocolumna sedimenticola</name>
    <dbReference type="NCBI Taxonomy" id="2696063"/>
    <lineage>
        <taxon>Bacteria</taxon>
        <taxon>Bacillati</taxon>
        <taxon>Bacillota</taxon>
        <taxon>Clostridia</taxon>
        <taxon>Lachnospirales</taxon>
        <taxon>Lachnospiraceae</taxon>
        <taxon>Anaerocolumna</taxon>
    </lineage>
</organism>
<feature type="transmembrane region" description="Helical" evidence="1">
    <location>
        <begin position="89"/>
        <end position="110"/>
    </location>
</feature>
<dbReference type="AlphaFoldDB" id="A0A6P1TKF1"/>
<sequence length="227" mass="25310">MRLRNLILGDIQFQYKYGFYFVYIILTILYICLLNLIPEEWSRNTAGIMIFSDPAAMGLFFMGAIILLEKSQRVIESVAVTPVKVSEYIISKVLSIGLISTVVGIIIAVSAGSDNLYTVVLGTFFGSVLFSLLGLLAASKISSLNQFLLLTVPIELVSFLPAIIYLMGYQKSILLLHPGCIIIRFLLGNNSYLLPLIILLFIWIGILYLITYYSIKKMFTEVGGVKL</sequence>
<evidence type="ECO:0000313" key="2">
    <source>
        <dbReference type="EMBL" id="QHQ61680.1"/>
    </source>
</evidence>
<feature type="transmembrane region" description="Helical" evidence="1">
    <location>
        <begin position="49"/>
        <end position="68"/>
    </location>
</feature>
<evidence type="ECO:0000256" key="1">
    <source>
        <dbReference type="SAM" id="Phobius"/>
    </source>
</evidence>
<feature type="transmembrane region" description="Helical" evidence="1">
    <location>
        <begin position="116"/>
        <end position="135"/>
    </location>
</feature>
<proteinExistence type="predicted"/>
<keyword evidence="1" id="KW-1133">Transmembrane helix</keyword>
<keyword evidence="1" id="KW-0472">Membrane</keyword>
<dbReference type="EMBL" id="CP048000">
    <property type="protein sequence ID" value="QHQ61680.1"/>
    <property type="molecule type" value="Genomic_DNA"/>
</dbReference>
<gene>
    <name evidence="2" type="ORF">Ana3638_13615</name>
</gene>
<dbReference type="InterPro" id="IPR056926">
    <property type="entry name" value="FLQE3_permease"/>
</dbReference>
<feature type="transmembrane region" description="Helical" evidence="1">
    <location>
        <begin position="20"/>
        <end position="37"/>
    </location>
</feature>
<protein>
    <submittedName>
        <fullName evidence="2">ABC transporter permease</fullName>
    </submittedName>
</protein>
<name>A0A6P1TKF1_9FIRM</name>
<accession>A0A6P1TKF1</accession>
<dbReference type="KEGG" id="anr:Ana3638_13615"/>
<dbReference type="RefSeq" id="WP_161838505.1">
    <property type="nucleotide sequence ID" value="NZ_CP048000.1"/>
</dbReference>
<evidence type="ECO:0000313" key="3">
    <source>
        <dbReference type="Proteomes" id="UP000464314"/>
    </source>
</evidence>
<dbReference type="Proteomes" id="UP000464314">
    <property type="component" value="Chromosome"/>
</dbReference>
<reference evidence="2 3" key="1">
    <citation type="submission" date="2020-01" db="EMBL/GenBank/DDBJ databases">
        <title>Genome analysis of Anaerocolumna sp. CBA3638.</title>
        <authorList>
            <person name="Kim J."/>
            <person name="Roh S.W."/>
        </authorList>
    </citation>
    <scope>NUCLEOTIDE SEQUENCE [LARGE SCALE GENOMIC DNA]</scope>
    <source>
        <strain evidence="2 3">CBA3638</strain>
    </source>
</reference>
<feature type="transmembrane region" description="Helical" evidence="1">
    <location>
        <begin position="192"/>
        <end position="210"/>
    </location>
</feature>
<feature type="transmembrane region" description="Helical" evidence="1">
    <location>
        <begin position="147"/>
        <end position="168"/>
    </location>
</feature>
<keyword evidence="1" id="KW-0812">Transmembrane</keyword>
<keyword evidence="3" id="KW-1185">Reference proteome</keyword>
<dbReference type="Pfam" id="PF24686">
    <property type="entry name" value="FLQE3_permease"/>
    <property type="match status" value="1"/>
</dbReference>